<accession>A0A4R2ECD5</accession>
<feature type="transmembrane region" description="Helical" evidence="1">
    <location>
        <begin position="12"/>
        <end position="37"/>
    </location>
</feature>
<name>A0A4R2ECD5_9BACT</name>
<dbReference type="EMBL" id="SLWB01000012">
    <property type="protein sequence ID" value="TCN64726.1"/>
    <property type="molecule type" value="Genomic_DNA"/>
</dbReference>
<dbReference type="Proteomes" id="UP000294830">
    <property type="component" value="Unassembled WGS sequence"/>
</dbReference>
<protein>
    <submittedName>
        <fullName evidence="2">Uncharacterized protein</fullName>
    </submittedName>
</protein>
<keyword evidence="1" id="KW-0812">Transmembrane</keyword>
<keyword evidence="1" id="KW-0472">Membrane</keyword>
<gene>
    <name evidence="2" type="ORF">CLV25_11253</name>
</gene>
<organism evidence="2 3">
    <name type="scientific">Acetobacteroides hydrogenigenes</name>
    <dbReference type="NCBI Taxonomy" id="979970"/>
    <lineage>
        <taxon>Bacteria</taxon>
        <taxon>Pseudomonadati</taxon>
        <taxon>Bacteroidota</taxon>
        <taxon>Bacteroidia</taxon>
        <taxon>Bacteroidales</taxon>
        <taxon>Rikenellaceae</taxon>
        <taxon>Acetobacteroides</taxon>
    </lineage>
</organism>
<reference evidence="2 3" key="1">
    <citation type="submission" date="2019-03" db="EMBL/GenBank/DDBJ databases">
        <title>Genomic Encyclopedia of Archaeal and Bacterial Type Strains, Phase II (KMG-II): from individual species to whole genera.</title>
        <authorList>
            <person name="Goeker M."/>
        </authorList>
    </citation>
    <scope>NUCLEOTIDE SEQUENCE [LARGE SCALE GENOMIC DNA]</scope>
    <source>
        <strain evidence="2 3">RL-C</strain>
    </source>
</reference>
<evidence type="ECO:0000256" key="1">
    <source>
        <dbReference type="SAM" id="Phobius"/>
    </source>
</evidence>
<comment type="caution">
    <text evidence="2">The sequence shown here is derived from an EMBL/GenBank/DDBJ whole genome shotgun (WGS) entry which is preliminary data.</text>
</comment>
<keyword evidence="1" id="KW-1133">Transmembrane helix</keyword>
<sequence length="63" mass="7486">MKCNWLLGKLLYFTVDLLVVTYNVIPYAVEMFINYLLSQEKTIKSFLFIKIFSKIVNLKNESF</sequence>
<dbReference type="AlphaFoldDB" id="A0A4R2ECD5"/>
<evidence type="ECO:0000313" key="3">
    <source>
        <dbReference type="Proteomes" id="UP000294830"/>
    </source>
</evidence>
<evidence type="ECO:0000313" key="2">
    <source>
        <dbReference type="EMBL" id="TCN64726.1"/>
    </source>
</evidence>
<proteinExistence type="predicted"/>
<keyword evidence="3" id="KW-1185">Reference proteome</keyword>